<accession>A0A2P2J563</accession>
<evidence type="ECO:0000313" key="2">
    <source>
        <dbReference type="EMBL" id="MBW88624.1"/>
    </source>
</evidence>
<organism evidence="2">
    <name type="scientific">Rhizophora mucronata</name>
    <name type="common">Asiatic mangrove</name>
    <dbReference type="NCBI Taxonomy" id="61149"/>
    <lineage>
        <taxon>Eukaryota</taxon>
        <taxon>Viridiplantae</taxon>
        <taxon>Streptophyta</taxon>
        <taxon>Embryophyta</taxon>
        <taxon>Tracheophyta</taxon>
        <taxon>Spermatophyta</taxon>
        <taxon>Magnoliopsida</taxon>
        <taxon>eudicotyledons</taxon>
        <taxon>Gunneridae</taxon>
        <taxon>Pentapetalae</taxon>
        <taxon>rosids</taxon>
        <taxon>fabids</taxon>
        <taxon>Malpighiales</taxon>
        <taxon>Rhizophoraceae</taxon>
        <taxon>Rhizophora</taxon>
    </lineage>
</organism>
<feature type="region of interest" description="Disordered" evidence="1">
    <location>
        <begin position="60"/>
        <end position="104"/>
    </location>
</feature>
<dbReference type="EMBL" id="GGEC01008141">
    <property type="protein sequence ID" value="MBW88624.1"/>
    <property type="molecule type" value="Transcribed_RNA"/>
</dbReference>
<reference evidence="2" key="1">
    <citation type="submission" date="2018-02" db="EMBL/GenBank/DDBJ databases">
        <title>Rhizophora mucronata_Transcriptome.</title>
        <authorList>
            <person name="Meera S.P."/>
            <person name="Sreeshan A."/>
            <person name="Augustine A."/>
        </authorList>
    </citation>
    <scope>NUCLEOTIDE SEQUENCE</scope>
    <source>
        <tissue evidence="2">Leaf</tissue>
    </source>
</reference>
<sequence length="104" mass="11826">MMPNLVSELTLVPCMKMGIEPETSTLKERRGKSQGVEATPRGSEQTILKVTKRLSFPPLHCREKSTSSEHVYERPKPGTSDKEIVTRNRAEKSLHHKPTIWRST</sequence>
<dbReference type="AlphaFoldDB" id="A0A2P2J563"/>
<name>A0A2P2J563_RHIMU</name>
<evidence type="ECO:0000256" key="1">
    <source>
        <dbReference type="SAM" id="MobiDB-lite"/>
    </source>
</evidence>
<feature type="compositionally biased region" description="Basic residues" evidence="1">
    <location>
        <begin position="94"/>
        <end position="104"/>
    </location>
</feature>
<proteinExistence type="predicted"/>
<feature type="region of interest" description="Disordered" evidence="1">
    <location>
        <begin position="20"/>
        <end position="44"/>
    </location>
</feature>
<protein>
    <submittedName>
        <fullName evidence="2">Uncharacterized protein</fullName>
    </submittedName>
</protein>
<feature type="compositionally biased region" description="Basic and acidic residues" evidence="1">
    <location>
        <begin position="60"/>
        <end position="93"/>
    </location>
</feature>